<organism evidence="6 7">
    <name type="scientific">Actinidia rufa</name>
    <dbReference type="NCBI Taxonomy" id="165716"/>
    <lineage>
        <taxon>Eukaryota</taxon>
        <taxon>Viridiplantae</taxon>
        <taxon>Streptophyta</taxon>
        <taxon>Embryophyta</taxon>
        <taxon>Tracheophyta</taxon>
        <taxon>Spermatophyta</taxon>
        <taxon>Magnoliopsida</taxon>
        <taxon>eudicotyledons</taxon>
        <taxon>Gunneridae</taxon>
        <taxon>Pentapetalae</taxon>
        <taxon>asterids</taxon>
        <taxon>Ericales</taxon>
        <taxon>Actinidiaceae</taxon>
        <taxon>Actinidia</taxon>
    </lineage>
</organism>
<dbReference type="OrthoDB" id="61900at2759"/>
<sequence length="149" mass="17126">MTTRFRKNRKKRGHVSAGHGRIGKHRKHPGGRGKRRWHAPPPHPLRQVPSRIFRQGRHEELKEKATSDNVPMIDVTQFGYFKVLGKGVLPENRPVVVKAKLVSKTAEKEDQGGRWRRCSHRLGYIDEKCYGCIDSFAMSWCDYLGLIGL</sequence>
<gene>
    <name evidence="6" type="ORF">Acr_23g0003920</name>
</gene>
<dbReference type="EMBL" id="BJWL01000023">
    <property type="protein sequence ID" value="GFZ12007.1"/>
    <property type="molecule type" value="Genomic_DNA"/>
</dbReference>
<evidence type="ECO:0000256" key="1">
    <source>
        <dbReference type="ARBA" id="ARBA00007320"/>
    </source>
</evidence>
<dbReference type="GO" id="GO:0003735">
    <property type="term" value="F:structural constituent of ribosome"/>
    <property type="evidence" value="ECO:0007669"/>
    <property type="project" value="TreeGrafter"/>
</dbReference>
<comment type="similarity">
    <text evidence="1">Belongs to the universal ribosomal protein uL15 family.</text>
</comment>
<keyword evidence="2 6" id="KW-0689">Ribosomal protein</keyword>
<dbReference type="PANTHER" id="PTHR11721">
    <property type="entry name" value="60S RIBOSOMAL PROTEIN L27A"/>
    <property type="match status" value="1"/>
</dbReference>
<dbReference type="Gene3D" id="3.100.10.10">
    <property type="match status" value="1"/>
</dbReference>
<evidence type="ECO:0000259" key="5">
    <source>
        <dbReference type="Pfam" id="PF00828"/>
    </source>
</evidence>
<dbReference type="GO" id="GO:0003729">
    <property type="term" value="F:mRNA binding"/>
    <property type="evidence" value="ECO:0007669"/>
    <property type="project" value="UniProtKB-ARBA"/>
</dbReference>
<reference evidence="6 7" key="1">
    <citation type="submission" date="2019-07" db="EMBL/GenBank/DDBJ databases">
        <title>De Novo Assembly of kiwifruit Actinidia rufa.</title>
        <authorList>
            <person name="Sugita-Konishi S."/>
            <person name="Sato K."/>
            <person name="Mori E."/>
            <person name="Abe Y."/>
            <person name="Kisaki G."/>
            <person name="Hamano K."/>
            <person name="Suezawa K."/>
            <person name="Otani M."/>
            <person name="Fukuda T."/>
            <person name="Manabe T."/>
            <person name="Gomi K."/>
            <person name="Tabuchi M."/>
            <person name="Akimitsu K."/>
            <person name="Kataoka I."/>
        </authorList>
    </citation>
    <scope>NUCLEOTIDE SEQUENCE [LARGE SCALE GENOMIC DNA]</scope>
    <source>
        <strain evidence="7">cv. Fuchu</strain>
    </source>
</reference>
<protein>
    <submittedName>
        <fullName evidence="6">Ribosomal protein L18e/L15 superfamily protein</fullName>
    </submittedName>
</protein>
<dbReference type="AlphaFoldDB" id="A0A7J0GMF6"/>
<evidence type="ECO:0000313" key="6">
    <source>
        <dbReference type="EMBL" id="GFZ12007.1"/>
    </source>
</evidence>
<keyword evidence="7" id="KW-1185">Reference proteome</keyword>
<evidence type="ECO:0000256" key="2">
    <source>
        <dbReference type="ARBA" id="ARBA00022980"/>
    </source>
</evidence>
<name>A0A7J0GMF6_9ERIC</name>
<feature type="region of interest" description="Disordered" evidence="4">
    <location>
        <begin position="1"/>
        <end position="48"/>
    </location>
</feature>
<evidence type="ECO:0000256" key="4">
    <source>
        <dbReference type="SAM" id="MobiDB-lite"/>
    </source>
</evidence>
<dbReference type="PANTHER" id="PTHR11721:SF3">
    <property type="entry name" value="LARGE RIBOSOMAL SUBUNIT PROTEIN UL15"/>
    <property type="match status" value="1"/>
</dbReference>
<comment type="caution">
    <text evidence="6">The sequence shown here is derived from an EMBL/GenBank/DDBJ whole genome shotgun (WGS) entry which is preliminary data.</text>
</comment>
<feature type="compositionally biased region" description="Basic residues" evidence="4">
    <location>
        <begin position="21"/>
        <end position="38"/>
    </location>
</feature>
<dbReference type="Pfam" id="PF00828">
    <property type="entry name" value="Ribosomal_L27A"/>
    <property type="match status" value="1"/>
</dbReference>
<dbReference type="GO" id="GO:0022625">
    <property type="term" value="C:cytosolic large ribosomal subunit"/>
    <property type="evidence" value="ECO:0007669"/>
    <property type="project" value="TreeGrafter"/>
</dbReference>
<evidence type="ECO:0000313" key="7">
    <source>
        <dbReference type="Proteomes" id="UP000585474"/>
    </source>
</evidence>
<dbReference type="Proteomes" id="UP000585474">
    <property type="component" value="Unassembled WGS sequence"/>
</dbReference>
<feature type="compositionally biased region" description="Basic residues" evidence="4">
    <location>
        <begin position="1"/>
        <end position="14"/>
    </location>
</feature>
<dbReference type="InterPro" id="IPR021131">
    <property type="entry name" value="Ribosomal_uL15/eL18"/>
</dbReference>
<evidence type="ECO:0000256" key="3">
    <source>
        <dbReference type="ARBA" id="ARBA00023274"/>
    </source>
</evidence>
<dbReference type="SUPFAM" id="SSF52080">
    <property type="entry name" value="Ribosomal proteins L15p and L18e"/>
    <property type="match status" value="1"/>
</dbReference>
<feature type="domain" description="Large ribosomal subunit protein uL15/eL18" evidence="5">
    <location>
        <begin position="64"/>
        <end position="108"/>
    </location>
</feature>
<accession>A0A7J0GMF6</accession>
<dbReference type="InterPro" id="IPR036227">
    <property type="entry name" value="Ribosomal_uL15/eL18_sf"/>
</dbReference>
<proteinExistence type="inferred from homology"/>
<keyword evidence="3" id="KW-0687">Ribonucleoprotein</keyword>